<name>A0AA36PK52_YERMO</name>
<accession>A0AA36PK52</accession>
<dbReference type="EMBL" id="CQBM01000007">
    <property type="protein sequence ID" value="CNI28835.1"/>
    <property type="molecule type" value="Genomic_DNA"/>
</dbReference>
<organism evidence="1 2">
    <name type="scientific">Yersinia mollaretii</name>
    <dbReference type="NCBI Taxonomy" id="33060"/>
    <lineage>
        <taxon>Bacteria</taxon>
        <taxon>Pseudomonadati</taxon>
        <taxon>Pseudomonadota</taxon>
        <taxon>Gammaproteobacteria</taxon>
        <taxon>Enterobacterales</taxon>
        <taxon>Yersiniaceae</taxon>
        <taxon>Yersinia</taxon>
    </lineage>
</organism>
<gene>
    <name evidence="1" type="ORF">ERS008502_02796</name>
</gene>
<sequence length="36" mass="4129">MKPGKSGRTPDLGVLEQWIATTLRSSFEQRLRWPEG</sequence>
<dbReference type="Proteomes" id="UP000040841">
    <property type="component" value="Unassembled WGS sequence"/>
</dbReference>
<protein>
    <submittedName>
        <fullName evidence="1">Uncharacterized protein</fullName>
    </submittedName>
</protein>
<evidence type="ECO:0000313" key="2">
    <source>
        <dbReference type="Proteomes" id="UP000040841"/>
    </source>
</evidence>
<dbReference type="AlphaFoldDB" id="A0AA36PK52"/>
<comment type="caution">
    <text evidence="1">The sequence shown here is derived from an EMBL/GenBank/DDBJ whole genome shotgun (WGS) entry which is preliminary data.</text>
</comment>
<evidence type="ECO:0000313" key="1">
    <source>
        <dbReference type="EMBL" id="CNI28835.1"/>
    </source>
</evidence>
<proteinExistence type="predicted"/>
<reference evidence="1 2" key="1">
    <citation type="submission" date="2015-03" db="EMBL/GenBank/DDBJ databases">
        <authorList>
            <consortium name="Pathogen Informatics"/>
            <person name="Murphy D."/>
        </authorList>
    </citation>
    <scope>NUCLEOTIDE SEQUENCE [LARGE SCALE GENOMIC DNA]</scope>
    <source>
        <strain evidence="1 2">FE82747</strain>
    </source>
</reference>